<comment type="caution">
    <text evidence="3">The sequence shown here is derived from an EMBL/GenBank/DDBJ whole genome shotgun (WGS) entry which is preliminary data.</text>
</comment>
<keyword evidence="1 3" id="KW-0560">Oxidoreductase</keyword>
<dbReference type="InterPro" id="IPR006076">
    <property type="entry name" value="FAD-dep_OxRdtase"/>
</dbReference>
<dbReference type="GO" id="GO:0016491">
    <property type="term" value="F:oxidoreductase activity"/>
    <property type="evidence" value="ECO:0007669"/>
    <property type="project" value="UniProtKB-KW"/>
</dbReference>
<dbReference type="Gene3D" id="3.30.9.10">
    <property type="entry name" value="D-Amino Acid Oxidase, subunit A, domain 2"/>
    <property type="match status" value="1"/>
</dbReference>
<evidence type="ECO:0000256" key="1">
    <source>
        <dbReference type="ARBA" id="ARBA00023002"/>
    </source>
</evidence>
<dbReference type="RefSeq" id="WP_209840451.1">
    <property type="nucleotide sequence ID" value="NZ_JAGGJP010000007.1"/>
</dbReference>
<dbReference type="EC" id="1.-.-.-" evidence="3"/>
<dbReference type="Pfam" id="PF01266">
    <property type="entry name" value="DAO"/>
    <property type="match status" value="1"/>
</dbReference>
<evidence type="ECO:0000313" key="3">
    <source>
        <dbReference type="EMBL" id="MFC5566660.1"/>
    </source>
</evidence>
<dbReference type="InterPro" id="IPR036188">
    <property type="entry name" value="FAD/NAD-bd_sf"/>
</dbReference>
<dbReference type="SUPFAM" id="SSF51905">
    <property type="entry name" value="FAD/NAD(P)-binding domain"/>
    <property type="match status" value="1"/>
</dbReference>
<dbReference type="PANTHER" id="PTHR13847:SF281">
    <property type="entry name" value="FAD DEPENDENT OXIDOREDUCTASE DOMAIN-CONTAINING PROTEIN"/>
    <property type="match status" value="1"/>
</dbReference>
<sequence length="448" mass="46990">MTTHVARRVPVHRGPAAWSAILPGQPAPVPLAGDAVVDVAVVGGGFAGLSAALRLRQIDPGLRVAVLEAGRLAEGASGRNSGFMIDLPHDLSSDDYAGHGVEADRAMIALNRRAIAFAGEAVERFGIPPAFFDRAGKVNGAASATADALNASYAAHLAQLGEPGERLDARGMRELTGSGHYVSGLFTPGTVMLQPAGYIRGLGEGLRRDGVMVAETTPVLKLERRGGGWELATPHGRVSAGAVVLATNGHLESFGFARGRLMHVFLYASMTAELGPEALKALGGAPRWGITPSDPMGTTMRRIDGPQGGNRIVTRSCGSFLPGMEPGEAGLRRAARVHRRKFDERFPMLRGIPMEFAWAGHLCLSRNGVSVMRRLDDGLFAACVQNGLGTARGTLTGIGAAELALGVASDVTRHFGAEAEPPRLPPPPVSTLGANAVLRWREARAARE</sequence>
<accession>A0ABW0SCQ2</accession>
<dbReference type="Gene3D" id="3.50.50.60">
    <property type="entry name" value="FAD/NAD(P)-binding domain"/>
    <property type="match status" value="1"/>
</dbReference>
<reference evidence="4" key="1">
    <citation type="journal article" date="2019" name="Int. J. Syst. Evol. Microbiol.">
        <title>The Global Catalogue of Microorganisms (GCM) 10K type strain sequencing project: providing services to taxonomists for standard genome sequencing and annotation.</title>
        <authorList>
            <consortium name="The Broad Institute Genomics Platform"/>
            <consortium name="The Broad Institute Genome Sequencing Center for Infectious Disease"/>
            <person name="Wu L."/>
            <person name="Ma J."/>
        </authorList>
    </citation>
    <scope>NUCLEOTIDE SEQUENCE [LARGE SCALE GENOMIC DNA]</scope>
    <source>
        <strain evidence="4">KACC 11588</strain>
    </source>
</reference>
<dbReference type="EMBL" id="JBHSNA010000007">
    <property type="protein sequence ID" value="MFC5566660.1"/>
    <property type="molecule type" value="Genomic_DNA"/>
</dbReference>
<feature type="domain" description="FAD dependent oxidoreductase" evidence="2">
    <location>
        <begin position="38"/>
        <end position="402"/>
    </location>
</feature>
<keyword evidence="4" id="KW-1185">Reference proteome</keyword>
<evidence type="ECO:0000259" key="2">
    <source>
        <dbReference type="Pfam" id="PF01266"/>
    </source>
</evidence>
<evidence type="ECO:0000313" key="4">
    <source>
        <dbReference type="Proteomes" id="UP001596056"/>
    </source>
</evidence>
<dbReference type="Proteomes" id="UP001596056">
    <property type="component" value="Unassembled WGS sequence"/>
</dbReference>
<organism evidence="3 4">
    <name type="scientific">Rubellimicrobium aerolatum</name>
    <dbReference type="NCBI Taxonomy" id="490979"/>
    <lineage>
        <taxon>Bacteria</taxon>
        <taxon>Pseudomonadati</taxon>
        <taxon>Pseudomonadota</taxon>
        <taxon>Alphaproteobacteria</taxon>
        <taxon>Rhodobacterales</taxon>
        <taxon>Roseobacteraceae</taxon>
        <taxon>Rubellimicrobium</taxon>
    </lineage>
</organism>
<protein>
    <submittedName>
        <fullName evidence="3">NAD(P)/FAD-dependent oxidoreductase</fullName>
        <ecNumber evidence="3">1.-.-.-</ecNumber>
    </submittedName>
</protein>
<name>A0ABW0SCQ2_9RHOB</name>
<proteinExistence type="predicted"/>
<gene>
    <name evidence="3" type="ORF">ACFPOC_09565</name>
</gene>
<dbReference type="PANTHER" id="PTHR13847">
    <property type="entry name" value="SARCOSINE DEHYDROGENASE-RELATED"/>
    <property type="match status" value="1"/>
</dbReference>